<organism evidence="1 2">
    <name type="scientific">Takifugu flavidus</name>
    <name type="common">sansaifugu</name>
    <dbReference type="NCBI Taxonomy" id="433684"/>
    <lineage>
        <taxon>Eukaryota</taxon>
        <taxon>Metazoa</taxon>
        <taxon>Chordata</taxon>
        <taxon>Craniata</taxon>
        <taxon>Vertebrata</taxon>
        <taxon>Euteleostomi</taxon>
        <taxon>Actinopterygii</taxon>
        <taxon>Neopterygii</taxon>
        <taxon>Teleostei</taxon>
        <taxon>Neoteleostei</taxon>
        <taxon>Acanthomorphata</taxon>
        <taxon>Eupercaria</taxon>
        <taxon>Tetraodontiformes</taxon>
        <taxon>Tetradontoidea</taxon>
        <taxon>Tetraodontidae</taxon>
        <taxon>Takifugu</taxon>
    </lineage>
</organism>
<reference evidence="1 2" key="1">
    <citation type="submission" date="2019-04" db="EMBL/GenBank/DDBJ databases">
        <title>Chromosome genome assembly for Takifugu flavidus.</title>
        <authorList>
            <person name="Xiao S."/>
        </authorList>
    </citation>
    <scope>NUCLEOTIDE SEQUENCE [LARGE SCALE GENOMIC DNA]</scope>
    <source>
        <strain evidence="1">HTHZ2018</strain>
        <tissue evidence="1">Muscle</tissue>
    </source>
</reference>
<gene>
    <name evidence="1" type="ORF">D4764_19G0000800</name>
</gene>
<accession>A0A5C6NL33</accession>
<dbReference type="AlphaFoldDB" id="A0A5C6NL33"/>
<keyword evidence="2" id="KW-1185">Reference proteome</keyword>
<comment type="caution">
    <text evidence="1">The sequence shown here is derived from an EMBL/GenBank/DDBJ whole genome shotgun (WGS) entry which is preliminary data.</text>
</comment>
<dbReference type="Proteomes" id="UP000324091">
    <property type="component" value="Chromosome 19"/>
</dbReference>
<evidence type="ECO:0000313" key="1">
    <source>
        <dbReference type="EMBL" id="TWW68282.1"/>
    </source>
</evidence>
<dbReference type="EMBL" id="RHFK02000011">
    <property type="protein sequence ID" value="TWW68282.1"/>
    <property type="molecule type" value="Genomic_DNA"/>
</dbReference>
<evidence type="ECO:0000313" key="2">
    <source>
        <dbReference type="Proteomes" id="UP000324091"/>
    </source>
</evidence>
<protein>
    <submittedName>
        <fullName evidence="1">Uncharacterized protein</fullName>
    </submittedName>
</protein>
<name>A0A5C6NL33_9TELE</name>
<proteinExistence type="predicted"/>
<sequence length="120" mass="13433">MMQHCTLCSHTWTTETYAQLPFADFSSAFNTAVPPPNLETWASDFLTNRPKHVSPVHGSNSIIKFVDNTTGIGIISNNDETAYTEVVQYLTTRSADNYLLVNTSKTKELKVDFRKARGDT</sequence>